<organism evidence="20 21">
    <name type="scientific">Passalora fulva</name>
    <name type="common">Tomato leaf mold</name>
    <name type="synonym">Cladosporium fulvum</name>
    <dbReference type="NCBI Taxonomy" id="5499"/>
    <lineage>
        <taxon>Eukaryota</taxon>
        <taxon>Fungi</taxon>
        <taxon>Dikarya</taxon>
        <taxon>Ascomycota</taxon>
        <taxon>Pezizomycotina</taxon>
        <taxon>Dothideomycetes</taxon>
        <taxon>Dothideomycetidae</taxon>
        <taxon>Mycosphaerellales</taxon>
        <taxon>Mycosphaerellaceae</taxon>
        <taxon>Fulvia</taxon>
    </lineage>
</organism>
<evidence type="ECO:0000256" key="11">
    <source>
        <dbReference type="ARBA" id="ARBA00023170"/>
    </source>
</evidence>
<reference evidence="20" key="1">
    <citation type="submission" date="2021-12" db="EMBL/GenBank/DDBJ databases">
        <authorList>
            <person name="Zaccaron A."/>
            <person name="Stergiopoulos I."/>
        </authorList>
    </citation>
    <scope>NUCLEOTIDE SEQUENCE</scope>
    <source>
        <strain evidence="20">Race5_Kim</strain>
    </source>
</reference>
<keyword evidence="4" id="KW-0813">Transport</keyword>
<dbReference type="OMA" id="ATMSEFI"/>
<dbReference type="InterPro" id="IPR006581">
    <property type="entry name" value="VPS10"/>
</dbReference>
<dbReference type="Proteomes" id="UP000756132">
    <property type="component" value="Chromosome 1"/>
</dbReference>
<evidence type="ECO:0000256" key="8">
    <source>
        <dbReference type="ARBA" id="ARBA00022989"/>
    </source>
</evidence>
<keyword evidence="8 17" id="KW-1133">Transmembrane helix</keyword>
<evidence type="ECO:0000256" key="13">
    <source>
        <dbReference type="ARBA" id="ARBA00025569"/>
    </source>
</evidence>
<keyword evidence="5 17" id="KW-0812">Transmembrane</keyword>
<dbReference type="InterPro" id="IPR031778">
    <property type="entry name" value="Sortilin_N"/>
</dbReference>
<reference evidence="20" key="2">
    <citation type="journal article" date="2022" name="Microb. Genom.">
        <title>A chromosome-scale genome assembly of the tomato pathogen Cladosporium fulvum reveals a compartmentalized genome architecture and the presence of a dispensable chromosome.</title>
        <authorList>
            <person name="Zaccaron A.Z."/>
            <person name="Chen L.H."/>
            <person name="Samaras A."/>
            <person name="Stergiopoulos I."/>
        </authorList>
    </citation>
    <scope>NUCLEOTIDE SEQUENCE</scope>
    <source>
        <strain evidence="20">Race5_Kim</strain>
    </source>
</reference>
<keyword evidence="6" id="KW-0677">Repeat</keyword>
<dbReference type="GeneID" id="71980473"/>
<evidence type="ECO:0000256" key="14">
    <source>
        <dbReference type="ARBA" id="ARBA00031250"/>
    </source>
</evidence>
<keyword evidence="21" id="KW-1185">Reference proteome</keyword>
<dbReference type="KEGG" id="ffu:CLAFUR5_00595"/>
<dbReference type="InterPro" id="IPR015943">
    <property type="entry name" value="WD40/YVTN_repeat-like_dom_sf"/>
</dbReference>
<dbReference type="Gene3D" id="2.10.70.80">
    <property type="match status" value="2"/>
</dbReference>
<evidence type="ECO:0000256" key="9">
    <source>
        <dbReference type="ARBA" id="ARBA00023034"/>
    </source>
</evidence>
<evidence type="ECO:0000259" key="19">
    <source>
        <dbReference type="SMART" id="SM00602"/>
    </source>
</evidence>
<keyword evidence="11" id="KW-0675">Receptor</keyword>
<dbReference type="Pfam" id="PF15901">
    <property type="entry name" value="Sortilin_C"/>
    <property type="match status" value="2"/>
</dbReference>
<dbReference type="GO" id="GO:0005829">
    <property type="term" value="C:cytosol"/>
    <property type="evidence" value="ECO:0007669"/>
    <property type="project" value="GOC"/>
</dbReference>
<evidence type="ECO:0000256" key="15">
    <source>
        <dbReference type="ARBA" id="ARBA00031354"/>
    </source>
</evidence>
<feature type="domain" description="VPS10" evidence="19">
    <location>
        <begin position="707"/>
        <end position="1341"/>
    </location>
</feature>
<keyword evidence="18" id="KW-0732">Signal</keyword>
<evidence type="ECO:0000256" key="3">
    <source>
        <dbReference type="ARBA" id="ARBA00015369"/>
    </source>
</evidence>
<keyword evidence="10 17" id="KW-0472">Membrane</keyword>
<dbReference type="SUPFAM" id="SSF110296">
    <property type="entry name" value="Oligoxyloglucan reducing end-specific cellobiohydrolase"/>
    <property type="match status" value="2"/>
</dbReference>
<gene>
    <name evidence="20" type="ORF">CLAFUR5_00595</name>
</gene>
<name>A0A9Q8L6M4_PASFU</name>
<feature type="transmembrane region" description="Helical" evidence="17">
    <location>
        <begin position="1352"/>
        <end position="1373"/>
    </location>
</feature>
<evidence type="ECO:0000256" key="2">
    <source>
        <dbReference type="ARBA" id="ARBA00004488"/>
    </source>
</evidence>
<dbReference type="GO" id="GO:0006895">
    <property type="term" value="P:Golgi to endosome transport"/>
    <property type="evidence" value="ECO:0007669"/>
    <property type="project" value="TreeGrafter"/>
</dbReference>
<dbReference type="InterPro" id="IPR031777">
    <property type="entry name" value="Sortilin_C"/>
</dbReference>
<dbReference type="Pfam" id="PF15902">
    <property type="entry name" value="Sortilin-Vps10"/>
    <property type="match status" value="2"/>
</dbReference>
<dbReference type="PANTHER" id="PTHR12106:SF27">
    <property type="entry name" value="SORTILIN-RELATED RECEPTOR"/>
    <property type="match status" value="1"/>
</dbReference>
<comment type="function">
    <text evidence="13">Functions as a sorting receptor in the Golgi compartment required for the intracellular sorting and delivery of soluble vacuolar proteins, like carboxypeptidase Y (CPY) and proteinase A. Executes multiple rounds of sorting by cycling between the late Golgi and a prevacuolar endosome-like compartment.</text>
</comment>
<evidence type="ECO:0000256" key="17">
    <source>
        <dbReference type="SAM" id="Phobius"/>
    </source>
</evidence>
<evidence type="ECO:0000256" key="5">
    <source>
        <dbReference type="ARBA" id="ARBA00022692"/>
    </source>
</evidence>
<dbReference type="Gene3D" id="3.30.60.270">
    <property type="match status" value="2"/>
</dbReference>
<dbReference type="Gene3D" id="2.130.10.10">
    <property type="entry name" value="YVTN repeat-like/Quinoprotein amine dehydrogenase"/>
    <property type="match status" value="2"/>
</dbReference>
<protein>
    <recommendedName>
        <fullName evidence="3">Vacuolar protein sorting/targeting protein 10</fullName>
    </recommendedName>
    <alternativeName>
        <fullName evidence="15">Carboxypeptidase Y receptor</fullName>
    </alternativeName>
    <alternativeName>
        <fullName evidence="14 16">Sortilin VPS10</fullName>
    </alternativeName>
</protein>
<dbReference type="GO" id="GO:0006896">
    <property type="term" value="P:Golgi to vacuole transport"/>
    <property type="evidence" value="ECO:0007669"/>
    <property type="project" value="TreeGrafter"/>
</dbReference>
<evidence type="ECO:0000313" key="20">
    <source>
        <dbReference type="EMBL" id="UJO11168.1"/>
    </source>
</evidence>
<feature type="signal peptide" evidence="18">
    <location>
        <begin position="1"/>
        <end position="21"/>
    </location>
</feature>
<feature type="domain" description="VPS10" evidence="19">
    <location>
        <begin position="48"/>
        <end position="671"/>
    </location>
</feature>
<dbReference type="PANTHER" id="PTHR12106">
    <property type="entry name" value="SORTILIN RELATED"/>
    <property type="match status" value="1"/>
</dbReference>
<dbReference type="GO" id="GO:0005794">
    <property type="term" value="C:Golgi apparatus"/>
    <property type="evidence" value="ECO:0007669"/>
    <property type="project" value="UniProtKB-SubCell"/>
</dbReference>
<evidence type="ECO:0000256" key="7">
    <source>
        <dbReference type="ARBA" id="ARBA00022927"/>
    </source>
</evidence>
<keyword evidence="12" id="KW-0325">Glycoprotein</keyword>
<comment type="subcellular location">
    <subcellularLocation>
        <location evidence="1">Golgi apparatus</location>
        <location evidence="1">trans-Golgi network membrane</location>
        <topology evidence="1">Multi-pass membrane protein</topology>
    </subcellularLocation>
    <subcellularLocation>
        <location evidence="2">Prevacuolar compartment membrane</location>
        <topology evidence="2">Multi-pass membrane protein</topology>
    </subcellularLocation>
</comment>
<feature type="transmembrane region" description="Helical" evidence="17">
    <location>
        <begin position="1406"/>
        <end position="1429"/>
    </location>
</feature>
<dbReference type="InterPro" id="IPR050310">
    <property type="entry name" value="VPS10-sortilin"/>
</dbReference>
<dbReference type="CDD" id="cd15482">
    <property type="entry name" value="Sialidase_non-viral"/>
    <property type="match status" value="1"/>
</dbReference>
<dbReference type="RefSeq" id="XP_047755534.1">
    <property type="nucleotide sequence ID" value="XM_047899743.1"/>
</dbReference>
<dbReference type="GO" id="GO:0006623">
    <property type="term" value="P:protein targeting to vacuole"/>
    <property type="evidence" value="ECO:0007669"/>
    <property type="project" value="TreeGrafter"/>
</dbReference>
<evidence type="ECO:0000256" key="6">
    <source>
        <dbReference type="ARBA" id="ARBA00022737"/>
    </source>
</evidence>
<evidence type="ECO:0000256" key="4">
    <source>
        <dbReference type="ARBA" id="ARBA00022448"/>
    </source>
</evidence>
<proteinExistence type="predicted"/>
<evidence type="ECO:0000256" key="18">
    <source>
        <dbReference type="SAM" id="SignalP"/>
    </source>
</evidence>
<keyword evidence="9" id="KW-0333">Golgi apparatus</keyword>
<evidence type="ECO:0000256" key="12">
    <source>
        <dbReference type="ARBA" id="ARBA00023180"/>
    </source>
</evidence>
<evidence type="ECO:0000313" key="21">
    <source>
        <dbReference type="Proteomes" id="UP000756132"/>
    </source>
</evidence>
<accession>A0A9Q8L6M4</accession>
<evidence type="ECO:0000256" key="16">
    <source>
        <dbReference type="ARBA" id="ARBA00031902"/>
    </source>
</evidence>
<dbReference type="OrthoDB" id="443634at2759"/>
<sequence>MRQVRLLLAVAVNLLALGAAGKKDEPTIEETKFEHQPRNILFFEDSDTVLLTDAELTKTYRSTDGGSKWELCKSGDDEIDGVMEVVKHPLDKKTAVILGHDKEHWITHDRGETWTSFKSEESPAHTRPGISFHATDPKRMIYNAESCTGLMCTSKLYYTKDGFKTEPEKLGEHLDLETCIWAKSTDIFTTGDETLDQDRILCITQGSWFSSKNKVVYSDTFFKDDDHTEPTMSDGRTVEDITNIAAVKKYIVFAAKSDRTSEMAMYVTDDTKTWHRAEFGEHKLEEGAYTLLESTNYSMQVDVMTTTQMSPVGVLLTSNSNGTFFTKNLEHTNRNSKGYVDFEKVSNIQGIVLANVVDNWEEVGRKWLADKKIVSKISFDDGRTWEDMKADKDTLHLHSVTSPHNVGRIFSSPAPGIVMGVGNTGKVLKEYEEGDLYVSDDAGLNWRRAIEKPHIYEFGAQGSVLVAVRDGETDVVKWSIDHGKNWEKVTLKDKVKPMLLTTTPDSTSTKFLLVATRGGGSGTEHLTIAMNFKDLSDRKCKDKDMEKWSARVDDDGEPTCIMGHTQHFMRRKADADCVVVTDHFEDPEEERKHCKCTKADFECDYNFKKEGDKCVQVGAIVPPDGACDGGKTKFKGTSGYRLIPGDDCDMDAKGSINLAEEVDRECTDTKTPPVNGDISTEVTKFEGDRFVEYYYLERERSSSGDDESIVMRTERREVWKSHDHGKKWEQVLKDEEILAIYPHQYINDYVYMITPSKTVHYSTDRAQKFHKFEAPEEPNRDAIQVLSFHPTNKDWLIWTGSRDCKDKSTDCLTVAHVSEHGGEGWETLLRAVRKCQFVYRDDREGSDNLVFCEQYENENQDSSLLLLSSDDFFKHQKEVKRDVISFATMAEYIVVAVRDTEQETLKVDTSIDGVSFADAKFPRNFHVPHQQAYTVLDSSTHAIFLHVTVNNIKDQEYGSIIKSNSNGTSYVLSVAEVNRNDAGYVDFEKMQGLEGVAVINRVANVKEVDGGSSKKLQTWITHNDGSRWEQLSFPTIPKDEKNKKDFYPCQQNNQECRLHLHGYTERKDPRDTYSSASAVGLMIGTGNVGEFLGYKKDADTFITRDGGLSWHFAAPGNWMWEYGDQGSIIVLVKEDEPTDFVRYTLDEGENWKEHKFGEEMIVEDITTVPSDTSRNFLLWGKIGSSIATINIDFSGLKERSVQCKLDENKPKDNDYDLWEPKHPYEDDGCLFGHIAQYHRKKTKSECYNGEKRDHLHSISKNCTCTREDFECDYNYERQSHGSCEPVKGVERPDSAAVCKKNPDLLEYYETQGYRRIPLSTCEGGLTLDQPGKPIPCPGKEDDYKKKHAISGAGLFFAIVIPIAAAAGIGYWVWKNWDGKFGRIRLGDNMGGGFGDAFDGDAPWVKYPVMAVSGIVAVLAAIPLLVGSIWRTVSSMLGRSSGGYTRPYTSRSSFQRGRGDYAVVDPDEGELLGEDSDEDV</sequence>
<dbReference type="SMART" id="SM00602">
    <property type="entry name" value="VPS10"/>
    <property type="match status" value="2"/>
</dbReference>
<dbReference type="FunFam" id="3.30.60.270:FF:000005">
    <property type="entry name" value="Sortilin"/>
    <property type="match status" value="1"/>
</dbReference>
<feature type="chain" id="PRO_5040192601" description="Vacuolar protein sorting/targeting protein 10" evidence="18">
    <location>
        <begin position="22"/>
        <end position="1479"/>
    </location>
</feature>
<dbReference type="EMBL" id="CP090163">
    <property type="protein sequence ID" value="UJO11168.1"/>
    <property type="molecule type" value="Genomic_DNA"/>
</dbReference>
<dbReference type="Gene3D" id="2.120.10.10">
    <property type="match status" value="1"/>
</dbReference>
<dbReference type="GO" id="GO:0016020">
    <property type="term" value="C:membrane"/>
    <property type="evidence" value="ECO:0007669"/>
    <property type="project" value="InterPro"/>
</dbReference>
<keyword evidence="7" id="KW-0653">Protein transport</keyword>
<evidence type="ECO:0000256" key="1">
    <source>
        <dbReference type="ARBA" id="ARBA00004166"/>
    </source>
</evidence>
<evidence type="ECO:0000256" key="10">
    <source>
        <dbReference type="ARBA" id="ARBA00023136"/>
    </source>
</evidence>